<evidence type="ECO:0000313" key="1">
    <source>
        <dbReference type="EMBL" id="CAG5051865.1"/>
    </source>
</evidence>
<dbReference type="EMBL" id="CAJQZP010001507">
    <property type="protein sequence ID" value="CAG5051865.1"/>
    <property type="molecule type" value="Genomic_DNA"/>
</dbReference>
<proteinExistence type="predicted"/>
<comment type="caution">
    <text evidence="1">The sequence shown here is derived from an EMBL/GenBank/DDBJ whole genome shotgun (WGS) entry which is preliminary data.</text>
</comment>
<dbReference type="OrthoDB" id="125347at2759"/>
<dbReference type="Proteomes" id="UP000691718">
    <property type="component" value="Unassembled WGS sequence"/>
</dbReference>
<name>A0A8S3Y9Q1_PARAO</name>
<gene>
    <name evidence="1" type="ORF">PAPOLLO_LOCUS25214</name>
</gene>
<dbReference type="AlphaFoldDB" id="A0A8S3Y9Q1"/>
<keyword evidence="2" id="KW-1185">Reference proteome</keyword>
<organism evidence="1 2">
    <name type="scientific">Parnassius apollo</name>
    <name type="common">Apollo butterfly</name>
    <name type="synonym">Papilio apollo</name>
    <dbReference type="NCBI Taxonomy" id="110799"/>
    <lineage>
        <taxon>Eukaryota</taxon>
        <taxon>Metazoa</taxon>
        <taxon>Ecdysozoa</taxon>
        <taxon>Arthropoda</taxon>
        <taxon>Hexapoda</taxon>
        <taxon>Insecta</taxon>
        <taxon>Pterygota</taxon>
        <taxon>Neoptera</taxon>
        <taxon>Endopterygota</taxon>
        <taxon>Lepidoptera</taxon>
        <taxon>Glossata</taxon>
        <taxon>Ditrysia</taxon>
        <taxon>Papilionoidea</taxon>
        <taxon>Papilionidae</taxon>
        <taxon>Parnassiinae</taxon>
        <taxon>Parnassini</taxon>
        <taxon>Parnassius</taxon>
        <taxon>Parnassius</taxon>
    </lineage>
</organism>
<sequence>MTLLFRYLPELIQLGYYPVRKRRGSEKDEPLLDYFYHLFIKKMDEQQQRRILSWLEEDADDILDSDDDGLLINIAESGEAASADKEAASLYPGILMKMIEDGGYSSQTIFKVDETGLFWMKMPKELFLRVKRKTFQVLKSPNSD</sequence>
<reference evidence="1" key="1">
    <citation type="submission" date="2021-04" db="EMBL/GenBank/DDBJ databases">
        <authorList>
            <person name="Tunstrom K."/>
        </authorList>
    </citation>
    <scope>NUCLEOTIDE SEQUENCE</scope>
</reference>
<protein>
    <submittedName>
        <fullName evidence="1">(apollo) hypothetical protein</fullName>
    </submittedName>
</protein>
<accession>A0A8S3Y9Q1</accession>
<evidence type="ECO:0000313" key="2">
    <source>
        <dbReference type="Proteomes" id="UP000691718"/>
    </source>
</evidence>